<feature type="transmembrane region" description="Helical" evidence="1">
    <location>
        <begin position="54"/>
        <end position="75"/>
    </location>
</feature>
<organism evidence="2 3">
    <name type="scientific">Gossypium darwinii</name>
    <name type="common">Darwin's cotton</name>
    <name type="synonym">Gossypium barbadense var. darwinii</name>
    <dbReference type="NCBI Taxonomy" id="34276"/>
    <lineage>
        <taxon>Eukaryota</taxon>
        <taxon>Viridiplantae</taxon>
        <taxon>Streptophyta</taxon>
        <taxon>Embryophyta</taxon>
        <taxon>Tracheophyta</taxon>
        <taxon>Spermatophyta</taxon>
        <taxon>Magnoliopsida</taxon>
        <taxon>eudicotyledons</taxon>
        <taxon>Gunneridae</taxon>
        <taxon>Pentapetalae</taxon>
        <taxon>rosids</taxon>
        <taxon>malvids</taxon>
        <taxon>Malvales</taxon>
        <taxon>Malvaceae</taxon>
        <taxon>Malvoideae</taxon>
        <taxon>Gossypium</taxon>
    </lineage>
</organism>
<name>A0A5D2G2K9_GOSDA</name>
<keyword evidence="3" id="KW-1185">Reference proteome</keyword>
<gene>
    <name evidence="2" type="ORF">ES288_A06G052100v1</name>
</gene>
<keyword evidence="1" id="KW-0812">Transmembrane</keyword>
<evidence type="ECO:0000313" key="2">
    <source>
        <dbReference type="EMBL" id="TYH12251.1"/>
    </source>
</evidence>
<sequence length="97" mass="11075">MLFVHSSFSKYLVWFFSFCIGHSIVLFSWFRNIFGLITDLKLYHSYQSLSNSLITMFAKGAYLALYSSVLDSLAVELKASKDFSKLYAGIAILCLHQ</sequence>
<keyword evidence="1" id="KW-0472">Membrane</keyword>
<dbReference type="EMBL" id="CM017693">
    <property type="protein sequence ID" value="TYH12251.1"/>
    <property type="molecule type" value="Genomic_DNA"/>
</dbReference>
<protein>
    <submittedName>
        <fullName evidence="2">Uncharacterized protein</fullName>
    </submittedName>
</protein>
<dbReference type="Proteomes" id="UP000323506">
    <property type="component" value="Chromosome A06"/>
</dbReference>
<proteinExistence type="predicted"/>
<reference evidence="2 3" key="1">
    <citation type="submission" date="2019-06" db="EMBL/GenBank/DDBJ databases">
        <title>WGS assembly of Gossypium darwinii.</title>
        <authorList>
            <person name="Chen Z.J."/>
            <person name="Sreedasyam A."/>
            <person name="Ando A."/>
            <person name="Song Q."/>
            <person name="De L."/>
            <person name="Hulse-Kemp A."/>
            <person name="Ding M."/>
            <person name="Ye W."/>
            <person name="Kirkbride R."/>
            <person name="Jenkins J."/>
            <person name="Plott C."/>
            <person name="Lovell J."/>
            <person name="Lin Y.-M."/>
            <person name="Vaughn R."/>
            <person name="Liu B."/>
            <person name="Li W."/>
            <person name="Simpson S."/>
            <person name="Scheffler B."/>
            <person name="Saski C."/>
            <person name="Grover C."/>
            <person name="Hu G."/>
            <person name="Conover J."/>
            <person name="Carlson J."/>
            <person name="Shu S."/>
            <person name="Boston L."/>
            <person name="Williams M."/>
            <person name="Peterson D."/>
            <person name="Mcgee K."/>
            <person name="Jones D."/>
            <person name="Wendel J."/>
            <person name="Stelly D."/>
            <person name="Grimwood J."/>
            <person name="Schmutz J."/>
        </authorList>
    </citation>
    <scope>NUCLEOTIDE SEQUENCE [LARGE SCALE GENOMIC DNA]</scope>
    <source>
        <strain evidence="2">1808015.09</strain>
    </source>
</reference>
<keyword evidence="1" id="KW-1133">Transmembrane helix</keyword>
<evidence type="ECO:0000313" key="3">
    <source>
        <dbReference type="Proteomes" id="UP000323506"/>
    </source>
</evidence>
<feature type="transmembrane region" description="Helical" evidence="1">
    <location>
        <begin position="12"/>
        <end position="34"/>
    </location>
</feature>
<accession>A0A5D2G2K9</accession>
<dbReference type="AlphaFoldDB" id="A0A5D2G2K9"/>
<evidence type="ECO:0000256" key="1">
    <source>
        <dbReference type="SAM" id="Phobius"/>
    </source>
</evidence>